<evidence type="ECO:0000256" key="4">
    <source>
        <dbReference type="ARBA" id="ARBA00022801"/>
    </source>
</evidence>
<dbReference type="EMBL" id="KI394011">
    <property type="protein sequence ID" value="ERN05294.1"/>
    <property type="molecule type" value="Genomic_DNA"/>
</dbReference>
<dbReference type="SUPFAM" id="SSF48208">
    <property type="entry name" value="Six-hairpin glycosidases"/>
    <property type="match status" value="1"/>
</dbReference>
<evidence type="ECO:0000256" key="5">
    <source>
        <dbReference type="ARBA" id="ARBA00023001"/>
    </source>
</evidence>
<evidence type="ECO:0000256" key="6">
    <source>
        <dbReference type="ARBA" id="ARBA00023277"/>
    </source>
</evidence>
<evidence type="ECO:0000256" key="8">
    <source>
        <dbReference type="ARBA" id="ARBA00023326"/>
    </source>
</evidence>
<keyword evidence="4" id="KW-0378">Hydrolase</keyword>
<evidence type="ECO:0000256" key="3">
    <source>
        <dbReference type="ARBA" id="ARBA00012601"/>
    </source>
</evidence>
<organism evidence="10 11">
    <name type="scientific">Amborella trichopoda</name>
    <dbReference type="NCBI Taxonomy" id="13333"/>
    <lineage>
        <taxon>Eukaryota</taxon>
        <taxon>Viridiplantae</taxon>
        <taxon>Streptophyta</taxon>
        <taxon>Embryophyta</taxon>
        <taxon>Tracheophyta</taxon>
        <taxon>Spermatophyta</taxon>
        <taxon>Magnoliopsida</taxon>
        <taxon>Amborellales</taxon>
        <taxon>Amborellaceae</taxon>
        <taxon>Amborella</taxon>
    </lineage>
</organism>
<accession>W1PC74</accession>
<dbReference type="InterPro" id="IPR008928">
    <property type="entry name" value="6-hairpin_glycosidase_sf"/>
</dbReference>
<dbReference type="InterPro" id="IPR012341">
    <property type="entry name" value="6hp_glycosidase-like_sf"/>
</dbReference>
<dbReference type="EC" id="3.2.1.4" evidence="3"/>
<protein>
    <recommendedName>
        <fullName evidence="3">cellulase</fullName>
        <ecNumber evidence="3">3.2.1.4</ecNumber>
    </recommendedName>
</protein>
<gene>
    <name evidence="10" type="ORF">AMTR_s00007p00145940</name>
</gene>
<dbReference type="GO" id="GO:0030245">
    <property type="term" value="P:cellulose catabolic process"/>
    <property type="evidence" value="ECO:0007669"/>
    <property type="project" value="UniProtKB-KW"/>
</dbReference>
<keyword evidence="6" id="KW-0119">Carbohydrate metabolism</keyword>
<dbReference type="HOGENOM" id="CLU_165105_0_0_1"/>
<dbReference type="Gramene" id="ERN05294">
    <property type="protein sequence ID" value="ERN05294"/>
    <property type="gene ID" value="AMTR_s00007p00145940"/>
</dbReference>
<dbReference type="GO" id="GO:0008810">
    <property type="term" value="F:cellulase activity"/>
    <property type="evidence" value="ECO:0007669"/>
    <property type="project" value="UniProtKB-EC"/>
</dbReference>
<keyword evidence="11" id="KW-1185">Reference proteome</keyword>
<dbReference type="STRING" id="13333.W1PC74"/>
<keyword evidence="5" id="KW-0136">Cellulose degradation</keyword>
<dbReference type="PANTHER" id="PTHR22298">
    <property type="entry name" value="ENDO-1,4-BETA-GLUCANASE"/>
    <property type="match status" value="1"/>
</dbReference>
<keyword evidence="8" id="KW-0624">Polysaccharide degradation</keyword>
<evidence type="ECO:0000256" key="7">
    <source>
        <dbReference type="ARBA" id="ARBA00023295"/>
    </source>
</evidence>
<dbReference type="Pfam" id="PF00759">
    <property type="entry name" value="Glyco_hydro_9"/>
    <property type="match status" value="1"/>
</dbReference>
<dbReference type="AlphaFoldDB" id="W1PC74"/>
<reference evidence="11" key="1">
    <citation type="journal article" date="2013" name="Science">
        <title>The Amborella genome and the evolution of flowering plants.</title>
        <authorList>
            <consortium name="Amborella Genome Project"/>
        </authorList>
    </citation>
    <scope>NUCLEOTIDE SEQUENCE [LARGE SCALE GENOMIC DNA]</scope>
</reference>
<dbReference type="eggNOG" id="ENOG502QRF6">
    <property type="taxonomic scope" value="Eukaryota"/>
</dbReference>
<sequence length="110" mass="12037">MQVDYILGNNPLNMSYMVGYGSKYPMKCHHRGASIVSVKKDPTPVSCQGGFDKWFNRNDPNPNVLDGALVGGPDENDQYSDARANFQLAEPSIYNTAPLVGVLARLASMK</sequence>
<feature type="domain" description="Glycoside hydrolase family 9" evidence="9">
    <location>
        <begin position="2"/>
        <end position="103"/>
    </location>
</feature>
<dbReference type="Gene3D" id="1.50.10.10">
    <property type="match status" value="1"/>
</dbReference>
<comment type="similarity">
    <text evidence="2">Belongs to the glycosyl hydrolase 9 (cellulase E) family.</text>
</comment>
<evidence type="ECO:0000256" key="2">
    <source>
        <dbReference type="ARBA" id="ARBA00007072"/>
    </source>
</evidence>
<dbReference type="InterPro" id="IPR001701">
    <property type="entry name" value="Glyco_hydro_9"/>
</dbReference>
<evidence type="ECO:0000256" key="1">
    <source>
        <dbReference type="ARBA" id="ARBA00000966"/>
    </source>
</evidence>
<dbReference type="OMA" id="TTISCTE"/>
<evidence type="ECO:0000313" key="10">
    <source>
        <dbReference type="EMBL" id="ERN05294.1"/>
    </source>
</evidence>
<comment type="catalytic activity">
    <reaction evidence="1">
        <text>Endohydrolysis of (1-&gt;4)-beta-D-glucosidic linkages in cellulose, lichenin and cereal beta-D-glucans.</text>
        <dbReference type="EC" id="3.2.1.4"/>
    </reaction>
</comment>
<keyword evidence="7" id="KW-0326">Glycosidase</keyword>
<dbReference type="Proteomes" id="UP000017836">
    <property type="component" value="Unassembled WGS sequence"/>
</dbReference>
<evidence type="ECO:0000259" key="9">
    <source>
        <dbReference type="Pfam" id="PF00759"/>
    </source>
</evidence>
<name>W1PC74_AMBTC</name>
<evidence type="ECO:0000313" key="11">
    <source>
        <dbReference type="Proteomes" id="UP000017836"/>
    </source>
</evidence>
<proteinExistence type="inferred from homology"/>